<dbReference type="Proteomes" id="UP000077266">
    <property type="component" value="Unassembled WGS sequence"/>
</dbReference>
<evidence type="ECO:0000313" key="2">
    <source>
        <dbReference type="Proteomes" id="UP000077266"/>
    </source>
</evidence>
<name>A0A166ND24_EXIGL</name>
<gene>
    <name evidence="1" type="ORF">EXIGLDRAFT_782912</name>
</gene>
<protein>
    <submittedName>
        <fullName evidence="1">Uncharacterized protein</fullName>
    </submittedName>
</protein>
<organism evidence="1 2">
    <name type="scientific">Exidia glandulosa HHB12029</name>
    <dbReference type="NCBI Taxonomy" id="1314781"/>
    <lineage>
        <taxon>Eukaryota</taxon>
        <taxon>Fungi</taxon>
        <taxon>Dikarya</taxon>
        <taxon>Basidiomycota</taxon>
        <taxon>Agaricomycotina</taxon>
        <taxon>Agaricomycetes</taxon>
        <taxon>Auriculariales</taxon>
        <taxon>Exidiaceae</taxon>
        <taxon>Exidia</taxon>
    </lineage>
</organism>
<dbReference type="EMBL" id="KV426697">
    <property type="protein sequence ID" value="KZV79023.1"/>
    <property type="molecule type" value="Genomic_DNA"/>
</dbReference>
<sequence length="149" mass="16395">MYPYAYPAGLPVAQPMSIPAPPPAPNPAASLCCSSVLPHRSIRTHWELLFTAFLAWLTHNGKNTTAAATAPGCEIIIRLTTTINYGRSCGVMEYAAFRAPEGQPSLYTFVRVTAGHGQRTGFTDQCAFKNWSCQLHGLYYRLDLYRPQG</sequence>
<dbReference type="InParanoid" id="A0A166ND24"/>
<dbReference type="AlphaFoldDB" id="A0A166ND24"/>
<keyword evidence="2" id="KW-1185">Reference proteome</keyword>
<accession>A0A166ND24</accession>
<reference evidence="1 2" key="1">
    <citation type="journal article" date="2016" name="Mol. Biol. Evol.">
        <title>Comparative Genomics of Early-Diverging Mushroom-Forming Fungi Provides Insights into the Origins of Lignocellulose Decay Capabilities.</title>
        <authorList>
            <person name="Nagy L.G."/>
            <person name="Riley R."/>
            <person name="Tritt A."/>
            <person name="Adam C."/>
            <person name="Daum C."/>
            <person name="Floudas D."/>
            <person name="Sun H."/>
            <person name="Yadav J.S."/>
            <person name="Pangilinan J."/>
            <person name="Larsson K.H."/>
            <person name="Matsuura K."/>
            <person name="Barry K."/>
            <person name="Labutti K."/>
            <person name="Kuo R."/>
            <person name="Ohm R.A."/>
            <person name="Bhattacharya S.S."/>
            <person name="Shirouzu T."/>
            <person name="Yoshinaga Y."/>
            <person name="Martin F.M."/>
            <person name="Grigoriev I.V."/>
            <person name="Hibbett D.S."/>
        </authorList>
    </citation>
    <scope>NUCLEOTIDE SEQUENCE [LARGE SCALE GENOMIC DNA]</scope>
    <source>
        <strain evidence="1 2">HHB12029</strain>
    </source>
</reference>
<proteinExistence type="predicted"/>
<evidence type="ECO:0000313" key="1">
    <source>
        <dbReference type="EMBL" id="KZV79023.1"/>
    </source>
</evidence>
<dbReference type="OrthoDB" id="10264507at2759"/>